<evidence type="ECO:0000256" key="3">
    <source>
        <dbReference type="ARBA" id="ARBA00023242"/>
    </source>
</evidence>
<feature type="region of interest" description="Disordered" evidence="4">
    <location>
        <begin position="741"/>
        <end position="988"/>
    </location>
</feature>
<sequence>MAYNNAQVPGANAHANTGAELQEVAVESIAFKTFAGETKIKLLPSPWTADSLPSSTSSLLSISSKRGLLAAAGPVSLVIAETKAVRDCFAGPAKIENNIKEFTPALTIDVPRLSQVAFNSDGSYLIICAESGGGLAVYDTAALLQNKREPTFQLATEGLAVRALATNPAPEFAYLVAVVLGGGQLMIANLQTKEFVLGANGHKTVKEGVTSVSWSNKGKQLVAGLGDGSAFQMDPAGMSKAIIRQPEKVPPNHHVSTIVWLTNDEFLMVHTPNTPPEPDRAPDSVFHYVHTDKGRTAFQYQTVNDPAGPFGFNRTPPTHYINRLRNWHTLTDMLIISSVVSTDVGLITQSTVPLASGAPAGVYMGTSFADDSQRAGLPMSAKGDMSDTTPVGMALDLSSTDKVPKPIAGDEMDESPFPLPGLMLLNNEGVLCAWWVVNKAAVRENKIYPGLLMAEGAVTAPAAASTLQQPSFGAPSAFGSAGAFSKPAAPAFGQSSFAGTPNVGFGSACAAGQKASPWATGSSPGGSQLGFGKPAFGSASTFGAAASPAQSGFGKPTFGAPSAFGAAASTGTAFGSASGIGQKSSPWASAATSGGTTPSASPFGSHAGTSSGFAQFGSKALSVSPFAAITSGASSTPAFAASGTMTAGTQSTSFGMSTNLSFGSTVTIDSSTGGGKSVFGSTTPAQMSSIFSKPSSLSEVQSQETDMMDDGEDKETPKEEKKTGGLFDFKIGSTFTRTTSAKEMGLGVEDERSQAPPSKSLFGADFGAAVPDQQKSTTPVIKKEESESPGLFSISTKTEPAKSSLFGFGTPSSSASGKPSLKEPEPPQVTSKPQPSPSATTVPSNASKASSSNVPSSPLAGSEAEAVEMPESDDGSSEEEPEVEPEAAMPPDPSTVKVSKDFYNVNISDISSKPAAPEARAKPKSPPPERMPEASMPTDPSSMKVSKGFYTDISGTLPSVSQPKARPVSSMFDNPSTTPHGLPKPSVIFPPQAAALRDSPRSPSPVRSVTAPISKLASVQSQRPPSRPISRQATRPGIQREPSYTASDLSDDEDARIREELSQPVAPTLTLEPFIAHQDYAGVALKNDIGHAIERIFRDINSMVDTLGLNARSLAAFIQGHKELTPDERTLDELDNEDADEWTLIEIDNLMIIENELEQNLDIEALDEVKEKLNDLDSVRRDLGRLRHKLHEVRRFLEQKNDPRRKAILKSADLDPTHLQAQKKLRDCFAGFQARLVEAEENVLVLKTKLASMNGAKAGQVPTFEAVERTIRKMTEMAEKKSGDIDVLESQMRRLGMNTIGQSSPARTPFRESGMRSSRLMNESFRSSKGFGGSTSSSRYTASPVKGKTFAFPDQEDEETLNAKVKRLRAAQEKKAWVLKILSEAIRNKNERT</sequence>
<protein>
    <recommendedName>
        <fullName evidence="5">Nucleoporin Nup159/Nup146 N-terminal domain-containing protein</fullName>
    </recommendedName>
</protein>
<dbReference type="InterPro" id="IPR039462">
    <property type="entry name" value="Nup159/Nup146_N"/>
</dbReference>
<feature type="compositionally biased region" description="Polar residues" evidence="4">
    <location>
        <begin position="828"/>
        <end position="841"/>
    </location>
</feature>
<dbReference type="Gene3D" id="2.130.10.10">
    <property type="entry name" value="YVTN repeat-like/Quinoprotein amine dehydrogenase"/>
    <property type="match status" value="1"/>
</dbReference>
<accession>A0A517L6J5</accession>
<evidence type="ECO:0000256" key="2">
    <source>
        <dbReference type="ARBA" id="ARBA00022448"/>
    </source>
</evidence>
<dbReference type="STRING" id="50376.A0A517L6J5"/>
<dbReference type="OrthoDB" id="248320at2759"/>
<dbReference type="GO" id="GO:0008139">
    <property type="term" value="F:nuclear localization sequence binding"/>
    <property type="evidence" value="ECO:0007669"/>
    <property type="project" value="TreeGrafter"/>
</dbReference>
<dbReference type="Proteomes" id="UP000316270">
    <property type="component" value="Chromosome 6"/>
</dbReference>
<dbReference type="GO" id="GO:0006606">
    <property type="term" value="P:protein import into nucleus"/>
    <property type="evidence" value="ECO:0007669"/>
    <property type="project" value="TreeGrafter"/>
</dbReference>
<feature type="compositionally biased region" description="Polar residues" evidence="4">
    <location>
        <begin position="690"/>
        <end position="705"/>
    </location>
</feature>
<evidence type="ECO:0000313" key="7">
    <source>
        <dbReference type="Proteomes" id="UP000316270"/>
    </source>
</evidence>
<keyword evidence="2" id="KW-0813">Transport</keyword>
<dbReference type="InterPro" id="IPR026054">
    <property type="entry name" value="Nucleoporin"/>
</dbReference>
<evidence type="ECO:0000256" key="4">
    <source>
        <dbReference type="SAM" id="MobiDB-lite"/>
    </source>
</evidence>
<name>A0A517L6J5_9PEZI</name>
<evidence type="ECO:0000256" key="1">
    <source>
        <dbReference type="ARBA" id="ARBA00004123"/>
    </source>
</evidence>
<evidence type="ECO:0000259" key="5">
    <source>
        <dbReference type="Pfam" id="PF16755"/>
    </source>
</evidence>
<keyword evidence="7" id="KW-1185">Reference proteome</keyword>
<organism evidence="6 7">
    <name type="scientific">Venturia effusa</name>
    <dbReference type="NCBI Taxonomy" id="50376"/>
    <lineage>
        <taxon>Eukaryota</taxon>
        <taxon>Fungi</taxon>
        <taxon>Dikarya</taxon>
        <taxon>Ascomycota</taxon>
        <taxon>Pezizomycotina</taxon>
        <taxon>Dothideomycetes</taxon>
        <taxon>Pleosporomycetidae</taxon>
        <taxon>Venturiales</taxon>
        <taxon>Venturiaceae</taxon>
        <taxon>Venturia</taxon>
    </lineage>
</organism>
<dbReference type="PANTHER" id="PTHR23193">
    <property type="entry name" value="NUCLEAR PORE COMPLEX PROTEIN NUP"/>
    <property type="match status" value="1"/>
</dbReference>
<dbReference type="InterPro" id="IPR015943">
    <property type="entry name" value="WD40/YVTN_repeat-like_dom_sf"/>
</dbReference>
<evidence type="ECO:0000313" key="6">
    <source>
        <dbReference type="EMBL" id="QDS71252.1"/>
    </source>
</evidence>
<reference evidence="6 7" key="1">
    <citation type="submission" date="2019-07" db="EMBL/GenBank/DDBJ databases">
        <title>Finished genome of Venturia effusa.</title>
        <authorList>
            <person name="Young C.A."/>
            <person name="Cox M.P."/>
            <person name="Ganley A.R.D."/>
            <person name="David W.J."/>
        </authorList>
    </citation>
    <scope>NUCLEOTIDE SEQUENCE [LARGE SCALE GENOMIC DNA]</scope>
    <source>
        <strain evidence="7">albino</strain>
    </source>
</reference>
<feature type="domain" description="Nucleoporin Nup159/Nup146 N-terminal" evidence="5">
    <location>
        <begin position="53"/>
        <end position="431"/>
    </location>
</feature>
<dbReference type="GO" id="GO:0006405">
    <property type="term" value="P:RNA export from nucleus"/>
    <property type="evidence" value="ECO:0007669"/>
    <property type="project" value="TreeGrafter"/>
</dbReference>
<dbReference type="GO" id="GO:0017056">
    <property type="term" value="F:structural constituent of nuclear pore"/>
    <property type="evidence" value="ECO:0007669"/>
    <property type="project" value="TreeGrafter"/>
</dbReference>
<feature type="compositionally biased region" description="Acidic residues" evidence="4">
    <location>
        <begin position="865"/>
        <end position="885"/>
    </location>
</feature>
<dbReference type="Pfam" id="PF16755">
    <property type="entry name" value="Beta-prop_NUP159_NUP214"/>
    <property type="match status" value="1"/>
</dbReference>
<feature type="compositionally biased region" description="Low complexity" evidence="4">
    <location>
        <begin position="842"/>
        <end position="857"/>
    </location>
</feature>
<dbReference type="SUPFAM" id="SSF117289">
    <property type="entry name" value="Nucleoporin domain"/>
    <property type="match status" value="1"/>
</dbReference>
<dbReference type="GO" id="GO:0005643">
    <property type="term" value="C:nuclear pore"/>
    <property type="evidence" value="ECO:0007669"/>
    <property type="project" value="TreeGrafter"/>
</dbReference>
<feature type="compositionally biased region" description="Polar residues" evidence="4">
    <location>
        <begin position="953"/>
        <end position="962"/>
    </location>
</feature>
<feature type="region of interest" description="Disordered" evidence="4">
    <location>
        <begin position="1015"/>
        <end position="1052"/>
    </location>
</feature>
<keyword evidence="3" id="KW-0539">Nucleus</keyword>
<gene>
    <name evidence="6" type="ORF">FKW77_000498</name>
</gene>
<feature type="compositionally biased region" description="Polar residues" evidence="4">
    <location>
        <begin position="1017"/>
        <end position="1033"/>
    </location>
</feature>
<feature type="compositionally biased region" description="Basic and acidic residues" evidence="4">
    <location>
        <begin position="714"/>
        <end position="723"/>
    </location>
</feature>
<dbReference type="PANTHER" id="PTHR23193:SF23">
    <property type="entry name" value="NUCLEAR PORE COMPLEX PROTEIN NUP153"/>
    <property type="match status" value="1"/>
</dbReference>
<feature type="region of interest" description="Disordered" evidence="4">
    <location>
        <begin position="585"/>
        <end position="605"/>
    </location>
</feature>
<comment type="subcellular location">
    <subcellularLocation>
        <location evidence="1">Nucleus</location>
    </subcellularLocation>
</comment>
<dbReference type="EMBL" id="CP042190">
    <property type="protein sequence ID" value="QDS71252.1"/>
    <property type="molecule type" value="Genomic_DNA"/>
</dbReference>
<proteinExistence type="predicted"/>
<feature type="region of interest" description="Disordered" evidence="4">
    <location>
        <begin position="690"/>
        <end position="727"/>
    </location>
</feature>